<evidence type="ECO:0000313" key="2">
    <source>
        <dbReference type="EMBL" id="AHB47265.1"/>
    </source>
</evidence>
<reference evidence="2 3" key="1">
    <citation type="journal article" date="2014" name="Genome Announc.">
        <title>Complete Genome Sequence of Hyphomicrobium nitrativorans Strain NL23, a Denitrifying Bacterium Isolated from Biofilm of a Methanol-Fed Denitrification System Treating Seawater at the Montreal Biodome.</title>
        <authorList>
            <person name="Martineau C."/>
            <person name="Villeneuve C."/>
            <person name="Mauffrey F."/>
            <person name="Villemur R."/>
        </authorList>
    </citation>
    <scope>NUCLEOTIDE SEQUENCE [LARGE SCALE GENOMIC DNA]</scope>
    <source>
        <strain evidence="2">NL23</strain>
    </source>
</reference>
<sequence>MRTYLISYDLAKPHLIKHVVAQAIMAAGQSWARPLEQTWYVRSEESEEAIEAKMMRILEAEDGLLIQRVKDEAVLTNTSIRWFKQRQAGVEAGGDSNIIAFPPPAPGAPDEPELPFAKAS</sequence>
<dbReference type="KEGG" id="hni:W911_00800"/>
<name>V5SAL1_9HYPH</name>
<keyword evidence="3" id="KW-1185">Reference proteome</keyword>
<dbReference type="EMBL" id="CP006912">
    <property type="protein sequence ID" value="AHB47265.1"/>
    <property type="molecule type" value="Genomic_DNA"/>
</dbReference>
<dbReference type="STRING" id="1029756.W911_00800"/>
<evidence type="ECO:0000256" key="1">
    <source>
        <dbReference type="SAM" id="MobiDB-lite"/>
    </source>
</evidence>
<dbReference type="OrthoDB" id="2656750at2"/>
<protein>
    <recommendedName>
        <fullName evidence="4">SinR family protein</fullName>
    </recommendedName>
</protein>
<evidence type="ECO:0008006" key="4">
    <source>
        <dbReference type="Google" id="ProtNLM"/>
    </source>
</evidence>
<dbReference type="HOGENOM" id="CLU_2023564_0_0_5"/>
<dbReference type="AlphaFoldDB" id="V5SAL1"/>
<dbReference type="RefSeq" id="WP_023785606.1">
    <property type="nucleotide sequence ID" value="NC_022997.1"/>
</dbReference>
<gene>
    <name evidence="2" type="ORF">W911_00800</name>
</gene>
<organism evidence="2 3">
    <name type="scientific">Hyphomicrobium nitrativorans NL23</name>
    <dbReference type="NCBI Taxonomy" id="1029756"/>
    <lineage>
        <taxon>Bacteria</taxon>
        <taxon>Pseudomonadati</taxon>
        <taxon>Pseudomonadota</taxon>
        <taxon>Alphaproteobacteria</taxon>
        <taxon>Hyphomicrobiales</taxon>
        <taxon>Hyphomicrobiaceae</taxon>
        <taxon>Hyphomicrobium</taxon>
    </lineage>
</organism>
<dbReference type="Proteomes" id="UP000018542">
    <property type="component" value="Chromosome"/>
</dbReference>
<evidence type="ECO:0000313" key="3">
    <source>
        <dbReference type="Proteomes" id="UP000018542"/>
    </source>
</evidence>
<accession>V5SAL1</accession>
<feature type="region of interest" description="Disordered" evidence="1">
    <location>
        <begin position="94"/>
        <end position="120"/>
    </location>
</feature>
<proteinExistence type="predicted"/>
<dbReference type="PATRIC" id="fig|1029756.8.peg.173"/>